<proteinExistence type="predicted"/>
<dbReference type="STRING" id="71717.A0A4Y7STR1"/>
<dbReference type="Pfam" id="PF17667">
    <property type="entry name" value="Pkinase_fungal"/>
    <property type="match status" value="1"/>
</dbReference>
<evidence type="ECO:0000313" key="2">
    <source>
        <dbReference type="EMBL" id="TEB25255.1"/>
    </source>
</evidence>
<sequence>VFHEKPNRVFVRSLVVTDKHARLLHFACAGSQVTPPIDIHRHPATFIRLNVGPSSTNECSVGLGDSIQWTVFNGRKPTAL</sequence>
<reference evidence="2 3" key="1">
    <citation type="journal article" date="2019" name="Nat. Ecol. Evol.">
        <title>Megaphylogeny resolves global patterns of mushroom evolution.</title>
        <authorList>
            <person name="Varga T."/>
            <person name="Krizsan K."/>
            <person name="Foldi C."/>
            <person name="Dima B."/>
            <person name="Sanchez-Garcia M."/>
            <person name="Sanchez-Ramirez S."/>
            <person name="Szollosi G.J."/>
            <person name="Szarkandi J.G."/>
            <person name="Papp V."/>
            <person name="Albert L."/>
            <person name="Andreopoulos W."/>
            <person name="Angelini C."/>
            <person name="Antonin V."/>
            <person name="Barry K.W."/>
            <person name="Bougher N.L."/>
            <person name="Buchanan P."/>
            <person name="Buyck B."/>
            <person name="Bense V."/>
            <person name="Catcheside P."/>
            <person name="Chovatia M."/>
            <person name="Cooper J."/>
            <person name="Damon W."/>
            <person name="Desjardin D."/>
            <person name="Finy P."/>
            <person name="Geml J."/>
            <person name="Haridas S."/>
            <person name="Hughes K."/>
            <person name="Justo A."/>
            <person name="Karasinski D."/>
            <person name="Kautmanova I."/>
            <person name="Kiss B."/>
            <person name="Kocsube S."/>
            <person name="Kotiranta H."/>
            <person name="LaButti K.M."/>
            <person name="Lechner B.E."/>
            <person name="Liimatainen K."/>
            <person name="Lipzen A."/>
            <person name="Lukacs Z."/>
            <person name="Mihaltcheva S."/>
            <person name="Morgado L.N."/>
            <person name="Niskanen T."/>
            <person name="Noordeloos M.E."/>
            <person name="Ohm R.A."/>
            <person name="Ortiz-Santana B."/>
            <person name="Ovrebo C."/>
            <person name="Racz N."/>
            <person name="Riley R."/>
            <person name="Savchenko A."/>
            <person name="Shiryaev A."/>
            <person name="Soop K."/>
            <person name="Spirin V."/>
            <person name="Szebenyi C."/>
            <person name="Tomsovsky M."/>
            <person name="Tulloss R.E."/>
            <person name="Uehling J."/>
            <person name="Grigoriev I.V."/>
            <person name="Vagvolgyi C."/>
            <person name="Papp T."/>
            <person name="Martin F.M."/>
            <person name="Miettinen O."/>
            <person name="Hibbett D.S."/>
            <person name="Nagy L.G."/>
        </authorList>
    </citation>
    <scope>NUCLEOTIDE SEQUENCE [LARGE SCALE GENOMIC DNA]</scope>
    <source>
        <strain evidence="2 3">FP101781</strain>
    </source>
</reference>
<gene>
    <name evidence="2" type="ORF">FA13DRAFT_1637568</name>
</gene>
<name>A0A4Y7STR1_COPMI</name>
<dbReference type="AlphaFoldDB" id="A0A4Y7STR1"/>
<dbReference type="Proteomes" id="UP000298030">
    <property type="component" value="Unassembled WGS sequence"/>
</dbReference>
<evidence type="ECO:0000259" key="1">
    <source>
        <dbReference type="Pfam" id="PF17667"/>
    </source>
</evidence>
<organism evidence="2 3">
    <name type="scientific">Coprinellus micaceus</name>
    <name type="common">Glistening ink-cap mushroom</name>
    <name type="synonym">Coprinus micaceus</name>
    <dbReference type="NCBI Taxonomy" id="71717"/>
    <lineage>
        <taxon>Eukaryota</taxon>
        <taxon>Fungi</taxon>
        <taxon>Dikarya</taxon>
        <taxon>Basidiomycota</taxon>
        <taxon>Agaricomycotina</taxon>
        <taxon>Agaricomycetes</taxon>
        <taxon>Agaricomycetidae</taxon>
        <taxon>Agaricales</taxon>
        <taxon>Agaricineae</taxon>
        <taxon>Psathyrellaceae</taxon>
        <taxon>Coprinellus</taxon>
    </lineage>
</organism>
<feature type="domain" description="Fungal-type protein kinase" evidence="1">
    <location>
        <begin position="1"/>
        <end position="68"/>
    </location>
</feature>
<evidence type="ECO:0000313" key="3">
    <source>
        <dbReference type="Proteomes" id="UP000298030"/>
    </source>
</evidence>
<protein>
    <recommendedName>
        <fullName evidence="1">Fungal-type protein kinase domain-containing protein</fullName>
    </recommendedName>
</protein>
<keyword evidence="3" id="KW-1185">Reference proteome</keyword>
<comment type="caution">
    <text evidence="2">The sequence shown here is derived from an EMBL/GenBank/DDBJ whole genome shotgun (WGS) entry which is preliminary data.</text>
</comment>
<dbReference type="OrthoDB" id="5584477at2759"/>
<feature type="non-terminal residue" evidence="2">
    <location>
        <position position="1"/>
    </location>
</feature>
<accession>A0A4Y7STR1</accession>
<dbReference type="InterPro" id="IPR040976">
    <property type="entry name" value="Pkinase_fungal"/>
</dbReference>
<dbReference type="EMBL" id="QPFP01000058">
    <property type="protein sequence ID" value="TEB25255.1"/>
    <property type="molecule type" value="Genomic_DNA"/>
</dbReference>